<feature type="domain" description="DUF7704" evidence="2">
    <location>
        <begin position="11"/>
        <end position="149"/>
    </location>
</feature>
<sequence>MASPLPKATETIPYLYRFLLTNVESLFALGGVLMCLTNPGFYLSGLTRETITAIQPTTDFIYTQLAGGWLVIVFIEAVVLRFVDDVRVWKLLCGAVLLSDVLYTHSVAQAVGGWGEWLKVWEWTGQDWGVTVTTWPFVLVRVAIVAGIGLKKGEDGGRKRL</sequence>
<evidence type="ECO:0000259" key="2">
    <source>
        <dbReference type="Pfam" id="PF24803"/>
    </source>
</evidence>
<accession>A0A6A6CQZ1</accession>
<evidence type="ECO:0000256" key="1">
    <source>
        <dbReference type="SAM" id="Phobius"/>
    </source>
</evidence>
<keyword evidence="4" id="KW-1185">Reference proteome</keyword>
<dbReference type="PANTHER" id="PTHR37019:SF1">
    <property type="entry name" value="EXPERA DOMAIN-CONTAINING PROTEIN"/>
    <property type="match status" value="1"/>
</dbReference>
<dbReference type="PANTHER" id="PTHR37019">
    <property type="entry name" value="CHROMOSOME 1, WHOLE GENOME SHOTGUN SEQUENCE"/>
    <property type="match status" value="1"/>
</dbReference>
<keyword evidence="1" id="KW-1133">Transmembrane helix</keyword>
<dbReference type="InterPro" id="IPR056121">
    <property type="entry name" value="DUF7704"/>
</dbReference>
<gene>
    <name evidence="3" type="ORF">M409DRAFT_19996</name>
</gene>
<organism evidence="3 4">
    <name type="scientific">Zasmidium cellare ATCC 36951</name>
    <dbReference type="NCBI Taxonomy" id="1080233"/>
    <lineage>
        <taxon>Eukaryota</taxon>
        <taxon>Fungi</taxon>
        <taxon>Dikarya</taxon>
        <taxon>Ascomycota</taxon>
        <taxon>Pezizomycotina</taxon>
        <taxon>Dothideomycetes</taxon>
        <taxon>Dothideomycetidae</taxon>
        <taxon>Mycosphaerellales</taxon>
        <taxon>Mycosphaerellaceae</taxon>
        <taxon>Zasmidium</taxon>
    </lineage>
</organism>
<evidence type="ECO:0000313" key="3">
    <source>
        <dbReference type="EMBL" id="KAF2169584.1"/>
    </source>
</evidence>
<dbReference type="GeneID" id="54558455"/>
<keyword evidence="1" id="KW-0472">Membrane</keyword>
<feature type="transmembrane region" description="Helical" evidence="1">
    <location>
        <begin position="20"/>
        <end position="41"/>
    </location>
</feature>
<dbReference type="Proteomes" id="UP000799537">
    <property type="component" value="Unassembled WGS sequence"/>
</dbReference>
<feature type="transmembrane region" description="Helical" evidence="1">
    <location>
        <begin position="128"/>
        <end position="150"/>
    </location>
</feature>
<dbReference type="Pfam" id="PF24803">
    <property type="entry name" value="DUF7704"/>
    <property type="match status" value="1"/>
</dbReference>
<dbReference type="AlphaFoldDB" id="A0A6A6CQZ1"/>
<keyword evidence="1" id="KW-0812">Transmembrane</keyword>
<dbReference type="OrthoDB" id="5313995at2759"/>
<evidence type="ECO:0000313" key="4">
    <source>
        <dbReference type="Proteomes" id="UP000799537"/>
    </source>
</evidence>
<name>A0A6A6CQZ1_ZASCE</name>
<dbReference type="EMBL" id="ML993587">
    <property type="protein sequence ID" value="KAF2169584.1"/>
    <property type="molecule type" value="Genomic_DNA"/>
</dbReference>
<reference evidence="3" key="1">
    <citation type="journal article" date="2020" name="Stud. Mycol.">
        <title>101 Dothideomycetes genomes: a test case for predicting lifestyles and emergence of pathogens.</title>
        <authorList>
            <person name="Haridas S."/>
            <person name="Albert R."/>
            <person name="Binder M."/>
            <person name="Bloem J."/>
            <person name="Labutti K."/>
            <person name="Salamov A."/>
            <person name="Andreopoulos B."/>
            <person name="Baker S."/>
            <person name="Barry K."/>
            <person name="Bills G."/>
            <person name="Bluhm B."/>
            <person name="Cannon C."/>
            <person name="Castanera R."/>
            <person name="Culley D."/>
            <person name="Daum C."/>
            <person name="Ezra D."/>
            <person name="Gonzalez J."/>
            <person name="Henrissat B."/>
            <person name="Kuo A."/>
            <person name="Liang C."/>
            <person name="Lipzen A."/>
            <person name="Lutzoni F."/>
            <person name="Magnuson J."/>
            <person name="Mondo S."/>
            <person name="Nolan M."/>
            <person name="Ohm R."/>
            <person name="Pangilinan J."/>
            <person name="Park H.-J."/>
            <person name="Ramirez L."/>
            <person name="Alfaro M."/>
            <person name="Sun H."/>
            <person name="Tritt A."/>
            <person name="Yoshinaga Y."/>
            <person name="Zwiers L.-H."/>
            <person name="Turgeon B."/>
            <person name="Goodwin S."/>
            <person name="Spatafora J."/>
            <person name="Crous P."/>
            <person name="Grigoriev I."/>
        </authorList>
    </citation>
    <scope>NUCLEOTIDE SEQUENCE</scope>
    <source>
        <strain evidence="3">ATCC 36951</strain>
    </source>
</reference>
<feature type="transmembrane region" description="Helical" evidence="1">
    <location>
        <begin position="61"/>
        <end position="82"/>
    </location>
</feature>
<proteinExistence type="predicted"/>
<dbReference type="RefSeq" id="XP_033670473.1">
    <property type="nucleotide sequence ID" value="XM_033805183.1"/>
</dbReference>
<protein>
    <recommendedName>
        <fullName evidence="2">DUF7704 domain-containing protein</fullName>
    </recommendedName>
</protein>